<keyword evidence="2" id="KW-1185">Reference proteome</keyword>
<dbReference type="HOGENOM" id="CLU_2885418_0_0_1"/>
<evidence type="ECO:0000313" key="1">
    <source>
        <dbReference type="EMBL" id="EMD00665.1"/>
    </source>
</evidence>
<reference evidence="1 2" key="1">
    <citation type="journal article" date="2012" name="PLoS Pathog.">
        <title>Diverse lifestyles and strategies of plant pathogenesis encoded in the genomes of eighteen Dothideomycetes fungi.</title>
        <authorList>
            <person name="Ohm R.A."/>
            <person name="Feau N."/>
            <person name="Henrissat B."/>
            <person name="Schoch C.L."/>
            <person name="Horwitz B.A."/>
            <person name="Barry K.W."/>
            <person name="Condon B.J."/>
            <person name="Copeland A.C."/>
            <person name="Dhillon B."/>
            <person name="Glaser F."/>
            <person name="Hesse C.N."/>
            <person name="Kosti I."/>
            <person name="LaButti K."/>
            <person name="Lindquist E.A."/>
            <person name="Lucas S."/>
            <person name="Salamov A.A."/>
            <person name="Bradshaw R.E."/>
            <person name="Ciuffetti L."/>
            <person name="Hamelin R.C."/>
            <person name="Kema G.H.J."/>
            <person name="Lawrence C."/>
            <person name="Scott J.A."/>
            <person name="Spatafora J.W."/>
            <person name="Turgeon B.G."/>
            <person name="de Wit P.J.G.M."/>
            <person name="Zhong S."/>
            <person name="Goodwin S.B."/>
            <person name="Grigoriev I.V."/>
        </authorList>
    </citation>
    <scope>NUCLEOTIDE SEQUENCE [LARGE SCALE GENOMIC DNA]</scope>
    <source>
        <strain evidence="1 2">UAMH 10762</strain>
    </source>
</reference>
<organism evidence="1 2">
    <name type="scientific">Baudoinia panamericana (strain UAMH 10762)</name>
    <name type="common">Angels' share fungus</name>
    <name type="synonym">Baudoinia compniacensis (strain UAMH 10762)</name>
    <dbReference type="NCBI Taxonomy" id="717646"/>
    <lineage>
        <taxon>Eukaryota</taxon>
        <taxon>Fungi</taxon>
        <taxon>Dikarya</taxon>
        <taxon>Ascomycota</taxon>
        <taxon>Pezizomycotina</taxon>
        <taxon>Dothideomycetes</taxon>
        <taxon>Dothideomycetidae</taxon>
        <taxon>Mycosphaerellales</taxon>
        <taxon>Teratosphaeriaceae</taxon>
        <taxon>Baudoinia</taxon>
    </lineage>
</organism>
<dbReference type="EMBL" id="KB445550">
    <property type="protein sequence ID" value="EMD00665.1"/>
    <property type="molecule type" value="Genomic_DNA"/>
</dbReference>
<dbReference type="KEGG" id="bcom:BAUCODRAFT_29011"/>
<dbReference type="Proteomes" id="UP000011761">
    <property type="component" value="Unassembled WGS sequence"/>
</dbReference>
<proteinExistence type="predicted"/>
<name>M2NMC4_BAUPA</name>
<gene>
    <name evidence="1" type="ORF">BAUCODRAFT_29011</name>
</gene>
<dbReference type="AlphaFoldDB" id="M2NMC4"/>
<evidence type="ECO:0000313" key="2">
    <source>
        <dbReference type="Proteomes" id="UP000011761"/>
    </source>
</evidence>
<protein>
    <submittedName>
        <fullName evidence="1">Uncharacterized protein</fullName>
    </submittedName>
</protein>
<dbReference type="GeneID" id="19110836"/>
<dbReference type="RefSeq" id="XP_007671849.1">
    <property type="nucleotide sequence ID" value="XM_007673659.1"/>
</dbReference>
<sequence length="63" mass="7260">MHVKGVTIISGRNVELRLVTLRETFAGPRLTLPMTLGPHSMDSNLAWHASERFHMRRLTNIHR</sequence>
<accession>M2NMC4</accession>